<name>A0A1B7YPU2_COLHI</name>
<dbReference type="RefSeq" id="XP_018162583.1">
    <property type="nucleotide sequence ID" value="XM_018297767.1"/>
</dbReference>
<keyword evidence="2" id="KW-1185">Reference proteome</keyword>
<evidence type="ECO:0000313" key="2">
    <source>
        <dbReference type="Proteomes" id="UP000092177"/>
    </source>
</evidence>
<dbReference type="AlphaFoldDB" id="A0A1B7YPU2"/>
<dbReference type="Proteomes" id="UP000092177">
    <property type="component" value="Chromosome 2"/>
</dbReference>
<sequence length="79" mass="9045">MMLDEKYVCDPVGIPIAIQIRRRFVSVSLSRKRYAIPDCRCRPGTALDCVYEIPRLTLEYRVSCKQKNAMASKATVTFT</sequence>
<proteinExistence type="predicted"/>
<gene>
    <name evidence="1" type="ORF">CH63R_02792</name>
</gene>
<dbReference type="VEuPathDB" id="FungiDB:CH63R_02792"/>
<dbReference type="KEGG" id="chig:CH63R_02792"/>
<reference evidence="2" key="1">
    <citation type="journal article" date="2017" name="BMC Genomics">
        <title>Gapless genome assembly of Colletotrichum higginsianum reveals chromosome structure and association of transposable elements with secondary metabolite gene clusters.</title>
        <authorList>
            <person name="Dallery J.-F."/>
            <person name="Lapalu N."/>
            <person name="Zampounis A."/>
            <person name="Pigne S."/>
            <person name="Luyten I."/>
            <person name="Amselem J."/>
            <person name="Wittenberg A.H.J."/>
            <person name="Zhou S."/>
            <person name="de Queiroz M.V."/>
            <person name="Robin G.P."/>
            <person name="Auger A."/>
            <person name="Hainaut M."/>
            <person name="Henrissat B."/>
            <person name="Kim K.-T."/>
            <person name="Lee Y.-H."/>
            <person name="Lespinet O."/>
            <person name="Schwartz D.C."/>
            <person name="Thon M.R."/>
            <person name="O'Connell R.J."/>
        </authorList>
    </citation>
    <scope>NUCLEOTIDE SEQUENCE [LARGE SCALE GENOMIC DNA]</scope>
    <source>
        <strain evidence="2">IMI 349063</strain>
    </source>
</reference>
<accession>A0A1B7YPU2</accession>
<dbReference type="GeneID" id="28861874"/>
<evidence type="ECO:0000313" key="1">
    <source>
        <dbReference type="EMBL" id="OBR14066.1"/>
    </source>
</evidence>
<protein>
    <submittedName>
        <fullName evidence="1">Uncharacterized protein</fullName>
    </submittedName>
</protein>
<comment type="caution">
    <text evidence="1">The sequence shown here is derived from an EMBL/GenBank/DDBJ whole genome shotgun (WGS) entry which is preliminary data.</text>
</comment>
<organism evidence="1 2">
    <name type="scientific">Colletotrichum higginsianum (strain IMI 349063)</name>
    <name type="common">Crucifer anthracnose fungus</name>
    <dbReference type="NCBI Taxonomy" id="759273"/>
    <lineage>
        <taxon>Eukaryota</taxon>
        <taxon>Fungi</taxon>
        <taxon>Dikarya</taxon>
        <taxon>Ascomycota</taxon>
        <taxon>Pezizomycotina</taxon>
        <taxon>Sordariomycetes</taxon>
        <taxon>Hypocreomycetidae</taxon>
        <taxon>Glomerellales</taxon>
        <taxon>Glomerellaceae</taxon>
        <taxon>Colletotrichum</taxon>
        <taxon>Colletotrichum destructivum species complex</taxon>
    </lineage>
</organism>
<dbReference type="EMBL" id="LTAN01000002">
    <property type="protein sequence ID" value="OBR14066.1"/>
    <property type="molecule type" value="Genomic_DNA"/>
</dbReference>